<protein>
    <submittedName>
        <fullName evidence="3">Monooxygenase ycnE</fullName>
    </submittedName>
    <submittedName>
        <fullName evidence="2">Quinol monooxygenase</fullName>
        <ecNumber evidence="2 3">1.-.-.-</ecNumber>
    </submittedName>
</protein>
<dbReference type="EMBL" id="JARVQW010000001">
    <property type="protein sequence ID" value="MDH2303824.1"/>
    <property type="molecule type" value="Genomic_DNA"/>
</dbReference>
<proteinExistence type="predicted"/>
<dbReference type="InterPro" id="IPR050744">
    <property type="entry name" value="AI-2_Isomerase_LsrG"/>
</dbReference>
<dbReference type="Gene3D" id="3.30.70.100">
    <property type="match status" value="1"/>
</dbReference>
<dbReference type="PANTHER" id="PTHR33336">
    <property type="entry name" value="QUINOL MONOOXYGENASE YGIN-RELATED"/>
    <property type="match status" value="1"/>
</dbReference>
<dbReference type="RefSeq" id="WP_004909705.1">
    <property type="nucleotide sequence ID" value="NZ_ABEXOA020000065.1"/>
</dbReference>
<reference evidence="3 4" key="1">
    <citation type="submission" date="2018-06" db="EMBL/GenBank/DDBJ databases">
        <authorList>
            <consortium name="Pathogen Informatics"/>
            <person name="Doyle S."/>
        </authorList>
    </citation>
    <scope>NUCLEOTIDE SEQUENCE [LARGE SCALE GENOMIC DNA]</scope>
    <source>
        <strain evidence="3 4">NCTC11801</strain>
    </source>
</reference>
<dbReference type="GO" id="GO:0004497">
    <property type="term" value="F:monooxygenase activity"/>
    <property type="evidence" value="ECO:0007669"/>
    <property type="project" value="UniProtKB-KW"/>
</dbReference>
<reference evidence="2" key="2">
    <citation type="submission" date="2023-04" db="EMBL/GenBank/DDBJ databases">
        <authorList>
            <person name="Li W."/>
        </authorList>
    </citation>
    <scope>NUCLEOTIDE SEQUENCE</scope>
    <source>
        <strain evidence="2">QITACRE101</strain>
    </source>
</reference>
<accession>A0A1B8SV70</accession>
<dbReference type="PROSITE" id="PS51725">
    <property type="entry name" value="ABM"/>
    <property type="match status" value="1"/>
</dbReference>
<dbReference type="Proteomes" id="UP000254208">
    <property type="component" value="Unassembled WGS sequence"/>
</dbReference>
<feature type="domain" description="ABM" evidence="1">
    <location>
        <begin position="4"/>
        <end position="95"/>
    </location>
</feature>
<dbReference type="PANTHER" id="PTHR33336:SF3">
    <property type="entry name" value="ABM DOMAIN-CONTAINING PROTEIN"/>
    <property type="match status" value="1"/>
</dbReference>
<organism evidence="3 4">
    <name type="scientific">Providencia rettgeri</name>
    <dbReference type="NCBI Taxonomy" id="587"/>
    <lineage>
        <taxon>Bacteria</taxon>
        <taxon>Pseudomonadati</taxon>
        <taxon>Pseudomonadota</taxon>
        <taxon>Gammaproteobacteria</taxon>
        <taxon>Enterobacterales</taxon>
        <taxon>Morganellaceae</taxon>
        <taxon>Providencia</taxon>
    </lineage>
</organism>
<sequence length="96" mass="11017">MSEIRIVATVIAKDNEVDFVKAATKSIVEPSNKDEGCLQYELHQDNANPNIFIFFEIWKDQKSLDKHNGTQHLKDFIEKIEDKIDSLDVKLISKIA</sequence>
<evidence type="ECO:0000313" key="3">
    <source>
        <dbReference type="EMBL" id="SUC32064.1"/>
    </source>
</evidence>
<dbReference type="OMA" id="HEQTAHF"/>
<dbReference type="GeneID" id="93673773"/>
<name>A0A1B8SV70_PRORE</name>
<evidence type="ECO:0000259" key="1">
    <source>
        <dbReference type="PROSITE" id="PS51725"/>
    </source>
</evidence>
<dbReference type="EMBL" id="UGTZ01000001">
    <property type="protein sequence ID" value="SUC32064.1"/>
    <property type="molecule type" value="Genomic_DNA"/>
</dbReference>
<dbReference type="AlphaFoldDB" id="A0A1B8SV70"/>
<dbReference type="Pfam" id="PF03992">
    <property type="entry name" value="ABM"/>
    <property type="match status" value="1"/>
</dbReference>
<dbReference type="InterPro" id="IPR011008">
    <property type="entry name" value="Dimeric_a/b-barrel"/>
</dbReference>
<evidence type="ECO:0000313" key="2">
    <source>
        <dbReference type="EMBL" id="MDH2303824.1"/>
    </source>
</evidence>
<gene>
    <name evidence="3" type="primary">ycnE_2</name>
    <name evidence="3" type="ORF">NCTC11801_03038</name>
    <name evidence="2" type="ORF">QDQ51_00100</name>
</gene>
<keyword evidence="3" id="KW-0560">Oxidoreductase</keyword>
<dbReference type="Proteomes" id="UP001162044">
    <property type="component" value="Unassembled WGS sequence"/>
</dbReference>
<dbReference type="EC" id="1.-.-.-" evidence="2 3"/>
<dbReference type="SUPFAM" id="SSF54909">
    <property type="entry name" value="Dimeric alpha+beta barrel"/>
    <property type="match status" value="1"/>
</dbReference>
<evidence type="ECO:0000313" key="4">
    <source>
        <dbReference type="Proteomes" id="UP000254208"/>
    </source>
</evidence>
<dbReference type="InterPro" id="IPR007138">
    <property type="entry name" value="ABM_dom"/>
</dbReference>
<reference evidence="2" key="3">
    <citation type="submission" date="2023-10" db="EMBL/GenBank/DDBJ databases">
        <title>Analysis of Resistance Genes of Carbapenem-resistant Providencia rettgeri.</title>
        <authorList>
            <person name="Liu M."/>
        </authorList>
    </citation>
    <scope>NUCLEOTIDE SEQUENCE</scope>
    <source>
        <strain evidence="2">QITACRE101</strain>
    </source>
</reference>
<keyword evidence="3" id="KW-0503">Monooxygenase</keyword>
<dbReference type="OrthoDB" id="9812192at2"/>